<dbReference type="InterPro" id="IPR027417">
    <property type="entry name" value="P-loop_NTPase"/>
</dbReference>
<organism evidence="1 2">
    <name type="scientific">Streptomyces lutosisoli</name>
    <dbReference type="NCBI Taxonomy" id="2665721"/>
    <lineage>
        <taxon>Bacteria</taxon>
        <taxon>Bacillati</taxon>
        <taxon>Actinomycetota</taxon>
        <taxon>Actinomycetes</taxon>
        <taxon>Kitasatosporales</taxon>
        <taxon>Streptomycetaceae</taxon>
        <taxon>Streptomyces</taxon>
    </lineage>
</organism>
<proteinExistence type="predicted"/>
<keyword evidence="2" id="KW-1185">Reference proteome</keyword>
<dbReference type="RefSeq" id="WP_381265175.1">
    <property type="nucleotide sequence ID" value="NZ_JBHTBI010000143.1"/>
</dbReference>
<evidence type="ECO:0008006" key="3">
    <source>
        <dbReference type="Google" id="ProtNLM"/>
    </source>
</evidence>
<dbReference type="EMBL" id="JBHTEC010000003">
    <property type="protein sequence ID" value="MFD0287611.1"/>
    <property type="molecule type" value="Genomic_DNA"/>
</dbReference>
<sequence length="142" mass="15410">MSAAIFAFLATQAGGYALGHRSAPQRVLVAAEGVRAPLWGGVPPRNPTFTNRREAMDLIRSVLTGNAPDHRDSLRSCALQGLGGVGKTSLAAEYAHQFRKDYRLIWWVRAEHATAVSDDLIRLLTALTGETSPEQANAFPRL</sequence>
<reference evidence="2" key="1">
    <citation type="journal article" date="2019" name="Int. J. Syst. Evol. Microbiol.">
        <title>The Global Catalogue of Microorganisms (GCM) 10K type strain sequencing project: providing services to taxonomists for standard genome sequencing and annotation.</title>
        <authorList>
            <consortium name="The Broad Institute Genomics Platform"/>
            <consortium name="The Broad Institute Genome Sequencing Center for Infectious Disease"/>
            <person name="Wu L."/>
            <person name="Ma J."/>
        </authorList>
    </citation>
    <scope>NUCLEOTIDE SEQUENCE [LARGE SCALE GENOMIC DNA]</scope>
    <source>
        <strain evidence="2">CGMCC 4.7198</strain>
    </source>
</reference>
<dbReference type="Proteomes" id="UP001596957">
    <property type="component" value="Unassembled WGS sequence"/>
</dbReference>
<dbReference type="Gene3D" id="3.40.50.300">
    <property type="entry name" value="P-loop containing nucleotide triphosphate hydrolases"/>
    <property type="match status" value="1"/>
</dbReference>
<dbReference type="SUPFAM" id="SSF52540">
    <property type="entry name" value="P-loop containing nucleoside triphosphate hydrolases"/>
    <property type="match status" value="1"/>
</dbReference>
<name>A0ABW2VT33_9ACTN</name>
<evidence type="ECO:0000313" key="2">
    <source>
        <dbReference type="Proteomes" id="UP001596957"/>
    </source>
</evidence>
<evidence type="ECO:0000313" key="1">
    <source>
        <dbReference type="EMBL" id="MFD0287611.1"/>
    </source>
</evidence>
<protein>
    <recommendedName>
        <fullName evidence="3">NB-ARC domain-containing protein</fullName>
    </recommendedName>
</protein>
<dbReference type="PANTHER" id="PTHR47691">
    <property type="entry name" value="REGULATOR-RELATED"/>
    <property type="match status" value="1"/>
</dbReference>
<accession>A0ABW2VT33</accession>
<dbReference type="PANTHER" id="PTHR47691:SF3">
    <property type="entry name" value="HTH-TYPE TRANSCRIPTIONAL REGULATOR RV0890C-RELATED"/>
    <property type="match status" value="1"/>
</dbReference>
<comment type="caution">
    <text evidence="1">The sequence shown here is derived from an EMBL/GenBank/DDBJ whole genome shotgun (WGS) entry which is preliminary data.</text>
</comment>
<gene>
    <name evidence="1" type="ORF">ACFQZP_39485</name>
</gene>